<dbReference type="RefSeq" id="XP_013440589.1">
    <property type="nucleotide sequence ID" value="XM_013585135.1"/>
</dbReference>
<protein>
    <submittedName>
        <fullName evidence="2">Uncharacterized protein</fullName>
    </submittedName>
</protein>
<organism evidence="2 3">
    <name type="scientific">Eimeria necatrix</name>
    <dbReference type="NCBI Taxonomy" id="51315"/>
    <lineage>
        <taxon>Eukaryota</taxon>
        <taxon>Sar</taxon>
        <taxon>Alveolata</taxon>
        <taxon>Apicomplexa</taxon>
        <taxon>Conoidasida</taxon>
        <taxon>Coccidia</taxon>
        <taxon>Eucoccidiorida</taxon>
        <taxon>Eimeriorina</taxon>
        <taxon>Eimeriidae</taxon>
        <taxon>Eimeria</taxon>
    </lineage>
</organism>
<dbReference type="OrthoDB" id="10463186at2759"/>
<evidence type="ECO:0000313" key="3">
    <source>
        <dbReference type="Proteomes" id="UP000030754"/>
    </source>
</evidence>
<accession>U6MG57</accession>
<gene>
    <name evidence="2" type="ORF">ENH_00037230</name>
</gene>
<name>U6MG57_9EIME</name>
<reference evidence="2" key="2">
    <citation type="submission" date="2013-10" db="EMBL/GenBank/DDBJ databases">
        <authorList>
            <person name="Aslett M."/>
        </authorList>
    </citation>
    <scope>NUCLEOTIDE SEQUENCE [LARGE SCALE GENOMIC DNA]</scope>
    <source>
        <strain evidence="2">Houghton</strain>
    </source>
</reference>
<dbReference type="AlphaFoldDB" id="U6MG57"/>
<feature type="chain" id="PRO_5004676202" evidence="1">
    <location>
        <begin position="20"/>
        <end position="141"/>
    </location>
</feature>
<sequence length="141" mass="15747">MFKWFILASVFGLLGPGASKSAAESAGLALREAAKEQQQQQQQQQAAAGSQQNATYLANLMSSPPNIALKVQPARSLRFSKSQLNSLLIDLRHEIKAQLQAKWPRMKDRGKRSLRLGLLKALPFGFPRKHGEQQQQQQQQK</sequence>
<reference evidence="2" key="1">
    <citation type="submission" date="2013-10" db="EMBL/GenBank/DDBJ databases">
        <title>Genomic analysis of the causative agents of coccidiosis in chickens.</title>
        <authorList>
            <person name="Reid A.J."/>
            <person name="Blake D."/>
            <person name="Billington K."/>
            <person name="Browne H."/>
            <person name="Dunn M."/>
            <person name="Hung S."/>
            <person name="Kawahara F."/>
            <person name="Miranda-Saavedra D."/>
            <person name="Mourier T."/>
            <person name="Nagra H."/>
            <person name="Otto T.D."/>
            <person name="Rawlings N."/>
            <person name="Sanchez A."/>
            <person name="Sanders M."/>
            <person name="Subramaniam C."/>
            <person name="Tay Y."/>
            <person name="Dear P."/>
            <person name="Doerig C."/>
            <person name="Gruber A."/>
            <person name="Parkinson J."/>
            <person name="Shirley M."/>
            <person name="Wan K.L."/>
            <person name="Berriman M."/>
            <person name="Tomley F."/>
            <person name="Pain A."/>
        </authorList>
    </citation>
    <scope>NUCLEOTIDE SEQUENCE [LARGE SCALE GENOMIC DNA]</scope>
    <source>
        <strain evidence="2">Houghton</strain>
    </source>
</reference>
<dbReference type="Proteomes" id="UP000030754">
    <property type="component" value="Unassembled WGS sequence"/>
</dbReference>
<dbReference type="VEuPathDB" id="ToxoDB:ENH_00037230"/>
<evidence type="ECO:0000313" key="2">
    <source>
        <dbReference type="EMBL" id="CDJ63227.1"/>
    </source>
</evidence>
<feature type="signal peptide" evidence="1">
    <location>
        <begin position="1"/>
        <end position="19"/>
    </location>
</feature>
<dbReference type="GeneID" id="25473885"/>
<proteinExistence type="predicted"/>
<keyword evidence="1" id="KW-0732">Signal</keyword>
<dbReference type="EMBL" id="HG722748">
    <property type="protein sequence ID" value="CDJ63227.1"/>
    <property type="molecule type" value="Genomic_DNA"/>
</dbReference>
<evidence type="ECO:0000256" key="1">
    <source>
        <dbReference type="SAM" id="SignalP"/>
    </source>
</evidence>
<keyword evidence="3" id="KW-1185">Reference proteome</keyword>